<keyword evidence="12" id="KW-1185">Reference proteome</keyword>
<evidence type="ECO:0000256" key="8">
    <source>
        <dbReference type="ARBA" id="ARBA00023242"/>
    </source>
</evidence>
<dbReference type="InterPro" id="IPR015418">
    <property type="entry name" value="Eaf6"/>
</dbReference>
<evidence type="ECO:0000313" key="12">
    <source>
        <dbReference type="Proteomes" id="UP001211907"/>
    </source>
</evidence>
<dbReference type="GO" id="GO:0006325">
    <property type="term" value="P:chromatin organization"/>
    <property type="evidence" value="ECO:0007669"/>
    <property type="project" value="UniProtKB-KW"/>
</dbReference>
<keyword evidence="9" id="KW-0227">DNA damage</keyword>
<dbReference type="EMBL" id="JADGJH010000504">
    <property type="protein sequence ID" value="KAJ3127597.1"/>
    <property type="molecule type" value="Genomic_DNA"/>
</dbReference>
<dbReference type="GO" id="GO:0035267">
    <property type="term" value="C:NuA4 histone acetyltransferase complex"/>
    <property type="evidence" value="ECO:0007669"/>
    <property type="project" value="UniProtKB-UniRule"/>
</dbReference>
<keyword evidence="8 9" id="KW-0539">Nucleus</keyword>
<sequence length="137" mass="15134">MNEPNQDTVATTTTATQSTSANLTTVQPNTVNTANGTVLDSQKLEKLSQVERELADLMAKKKTLDRQLVAIEANIYSYEGSYLDDPNGNIVKGYDGYINAVNRSVDSKGHARKFKIQESDRIFSQSSVTYQKSLHNS</sequence>
<organism evidence="11 12">
    <name type="scientific">Physocladia obscura</name>
    <dbReference type="NCBI Taxonomy" id="109957"/>
    <lineage>
        <taxon>Eukaryota</taxon>
        <taxon>Fungi</taxon>
        <taxon>Fungi incertae sedis</taxon>
        <taxon>Chytridiomycota</taxon>
        <taxon>Chytridiomycota incertae sedis</taxon>
        <taxon>Chytridiomycetes</taxon>
        <taxon>Chytridiales</taxon>
        <taxon>Chytriomycetaceae</taxon>
        <taxon>Physocladia</taxon>
    </lineage>
</organism>
<evidence type="ECO:0000256" key="3">
    <source>
        <dbReference type="ARBA" id="ARBA00018504"/>
    </source>
</evidence>
<evidence type="ECO:0000256" key="1">
    <source>
        <dbReference type="ARBA" id="ARBA00004123"/>
    </source>
</evidence>
<evidence type="ECO:0000256" key="2">
    <source>
        <dbReference type="ARBA" id="ARBA00010916"/>
    </source>
</evidence>
<evidence type="ECO:0000256" key="9">
    <source>
        <dbReference type="RuleBase" id="RU368022"/>
    </source>
</evidence>
<protein>
    <recommendedName>
        <fullName evidence="3 9">Chromatin modification-related protein EAF6</fullName>
    </recommendedName>
</protein>
<keyword evidence="7 9" id="KW-0804">Transcription</keyword>
<evidence type="ECO:0000256" key="7">
    <source>
        <dbReference type="ARBA" id="ARBA00023163"/>
    </source>
</evidence>
<dbReference type="Pfam" id="PF09340">
    <property type="entry name" value="NuA4"/>
    <property type="match status" value="1"/>
</dbReference>
<comment type="similarity">
    <text evidence="2 9">Belongs to the EAF6 family.</text>
</comment>
<dbReference type="GO" id="GO:0006281">
    <property type="term" value="P:DNA repair"/>
    <property type="evidence" value="ECO:0007669"/>
    <property type="project" value="UniProtKB-UniRule"/>
</dbReference>
<dbReference type="GO" id="GO:0005634">
    <property type="term" value="C:nucleus"/>
    <property type="evidence" value="ECO:0007669"/>
    <property type="project" value="UniProtKB-SubCell"/>
</dbReference>
<feature type="coiled-coil region" evidence="10">
    <location>
        <begin position="47"/>
        <end position="74"/>
    </location>
</feature>
<keyword evidence="4 9" id="KW-0156">Chromatin regulator</keyword>
<accession>A0AAD5T482</accession>
<keyword evidence="5 9" id="KW-0805">Transcription regulation</keyword>
<proteinExistence type="inferred from homology"/>
<dbReference type="AlphaFoldDB" id="A0AAD5T482"/>
<evidence type="ECO:0000256" key="5">
    <source>
        <dbReference type="ARBA" id="ARBA00023015"/>
    </source>
</evidence>
<dbReference type="Proteomes" id="UP001211907">
    <property type="component" value="Unassembled WGS sequence"/>
</dbReference>
<comment type="caution">
    <text evidence="11">The sequence shown here is derived from an EMBL/GenBank/DDBJ whole genome shotgun (WGS) entry which is preliminary data.</text>
</comment>
<reference evidence="11" key="1">
    <citation type="submission" date="2020-05" db="EMBL/GenBank/DDBJ databases">
        <title>Phylogenomic resolution of chytrid fungi.</title>
        <authorList>
            <person name="Stajich J.E."/>
            <person name="Amses K."/>
            <person name="Simmons R."/>
            <person name="Seto K."/>
            <person name="Myers J."/>
            <person name="Bonds A."/>
            <person name="Quandt C.A."/>
            <person name="Barry K."/>
            <person name="Liu P."/>
            <person name="Grigoriev I."/>
            <person name="Longcore J.E."/>
            <person name="James T.Y."/>
        </authorList>
    </citation>
    <scope>NUCLEOTIDE SEQUENCE</scope>
    <source>
        <strain evidence="11">JEL0513</strain>
    </source>
</reference>
<evidence type="ECO:0000256" key="6">
    <source>
        <dbReference type="ARBA" id="ARBA00023054"/>
    </source>
</evidence>
<evidence type="ECO:0000313" key="11">
    <source>
        <dbReference type="EMBL" id="KAJ3127597.1"/>
    </source>
</evidence>
<evidence type="ECO:0000256" key="10">
    <source>
        <dbReference type="SAM" id="Coils"/>
    </source>
</evidence>
<dbReference type="PANTHER" id="PTHR13476">
    <property type="entry name" value="CHROMATIN MODIFICATION-RELATED PROTEIN MEAF6"/>
    <property type="match status" value="1"/>
</dbReference>
<evidence type="ECO:0000256" key="4">
    <source>
        <dbReference type="ARBA" id="ARBA00022853"/>
    </source>
</evidence>
<comment type="function">
    <text evidence="9">Component of the NuA4 histone acetyltransferase complex which is involved in transcriptional activation of selected genes principally by acetylation of nucleosomal histone H4 and H2A. The NuA4 complex is also involved in DNA repair.</text>
</comment>
<comment type="subunit">
    <text evidence="9">Component of the NuA4 histone acetyltransferase complex.</text>
</comment>
<comment type="subcellular location">
    <subcellularLocation>
        <location evidence="1 9">Nucleus</location>
    </subcellularLocation>
</comment>
<name>A0AAD5T482_9FUNG</name>
<keyword evidence="9" id="KW-0234">DNA repair</keyword>
<gene>
    <name evidence="11" type="ORF">HK100_009675</name>
</gene>
<keyword evidence="6 10" id="KW-0175">Coiled coil</keyword>